<gene>
    <name evidence="1" type="ORF">SHJJP9002_002698</name>
</gene>
<accession>A0ABZ2WGI4</accession>
<dbReference type="RefSeq" id="WP_341637038.1">
    <property type="nucleotide sequence ID" value="NZ_CP133008.1"/>
</dbReference>
<geneLocation type="plasmid" evidence="1 2">
    <name>unnamed2</name>
</geneLocation>
<keyword evidence="1" id="KW-0614">Plasmid</keyword>
<evidence type="ECO:0000313" key="2">
    <source>
        <dbReference type="Proteomes" id="UP001468345"/>
    </source>
</evidence>
<name>A0ABZ2WGI4_9STAP</name>
<proteinExistence type="predicted"/>
<sequence length="341" mass="40481">MEQTLEIFFKEEFIFPYIQLDEMNNQHPDWSESSIYLVMLSNKYKIIYTKFKNQLLVVKYQDETENTYHLLSNIRIFPFYMPKHYVEVRVVNFGIMLEIEVTQSGLDFIKKNHSNYYDDSFYHSKISIYDLINLSFQDEETNHDFTVLYIGQSIAKDNGRTIYDRLNDHEKILKIYRDYNINYQDQEIFIMLLKPDSKLFNAYTFDESLLTIISGNSEWESTDKLGETITKPTIINITETILIQHFKPEYNIHFKNSNPSLNIKSYSELHDAEVNEIHIGVNLYFQPTKQNINLYTAKESVTSKLRTLKCNIDNLYMKQDNNKIDSEDLSDEMYGIFGLNN</sequence>
<dbReference type="EMBL" id="CP133008">
    <property type="protein sequence ID" value="WZG10724.1"/>
    <property type="molecule type" value="Genomic_DNA"/>
</dbReference>
<protein>
    <submittedName>
        <fullName evidence="1">Uncharacterized protein</fullName>
    </submittedName>
</protein>
<dbReference type="Proteomes" id="UP001468345">
    <property type="component" value="Plasmid unnamed2"/>
</dbReference>
<organism evidence="1 2">
    <name type="scientific">Staphylococcus casei</name>
    <dbReference type="NCBI Taxonomy" id="201828"/>
    <lineage>
        <taxon>Bacteria</taxon>
        <taxon>Bacillati</taxon>
        <taxon>Bacillota</taxon>
        <taxon>Bacilli</taxon>
        <taxon>Bacillales</taxon>
        <taxon>Staphylococcaceae</taxon>
        <taxon>Staphylococcus</taxon>
    </lineage>
</organism>
<keyword evidence="2" id="KW-1185">Reference proteome</keyword>
<evidence type="ECO:0000313" key="1">
    <source>
        <dbReference type="EMBL" id="WZG10724.1"/>
    </source>
</evidence>
<reference evidence="1 2" key="1">
    <citation type="journal article" date="2024" name="ISME J.">
        <title>Staphylococcus epidermidis bacteriocin A37 kills natural competitors with a unique mechanism of action.</title>
        <authorList>
            <person name="Puls J.S."/>
            <person name="Winnerling B."/>
            <person name="Power J.J."/>
            <person name="Kruger A.M."/>
            <person name="Brajtenbach D."/>
            <person name="Johnson M."/>
            <person name="Bilici K."/>
            <person name="Camus L."/>
            <person name="Fliesswasser T."/>
            <person name="Schneider T."/>
            <person name="Sahl H.G."/>
            <person name="Ghosal D."/>
            <person name="Kubitscheck U."/>
            <person name="Heilbronner S."/>
            <person name="Grein F."/>
        </authorList>
    </citation>
    <scope>NUCLEOTIDE SEQUENCE [LARGE SCALE GENOMIC DNA]</scope>
    <source>
        <strain evidence="1 2">SCK7</strain>
    </source>
</reference>